<sequence>MASNQSRCYSSSANNNVAPNKAYLDVFHADSTTVVKQMKITLSSEDGRKLLKTDHRCVPRTQDEGKYQEKVVLIPTQPCKTFGRKDLESEPSPLDHQLIPSTSSFSKPLRDTGVLDIEQYFCTDIRDIDVMQLLIGSN</sequence>
<evidence type="ECO:0000313" key="1">
    <source>
        <dbReference type="EMBL" id="KAK3597617.1"/>
    </source>
</evidence>
<reference evidence="1" key="1">
    <citation type="journal article" date="2021" name="Genome Biol. Evol.">
        <title>A High-Quality Reference Genome for a Parasitic Bivalve with Doubly Uniparental Inheritance (Bivalvia: Unionida).</title>
        <authorList>
            <person name="Smith C.H."/>
        </authorList>
    </citation>
    <scope>NUCLEOTIDE SEQUENCE</scope>
    <source>
        <strain evidence="1">CHS0354</strain>
    </source>
</reference>
<reference evidence="1" key="2">
    <citation type="journal article" date="2021" name="Genome Biol. Evol.">
        <title>Developing a high-quality reference genome for a parasitic bivalve with doubly uniparental inheritance (Bivalvia: Unionida).</title>
        <authorList>
            <person name="Smith C.H."/>
        </authorList>
    </citation>
    <scope>NUCLEOTIDE SEQUENCE</scope>
    <source>
        <strain evidence="1">CHS0354</strain>
        <tissue evidence="1">Mantle</tissue>
    </source>
</reference>
<keyword evidence="2" id="KW-1185">Reference proteome</keyword>
<dbReference type="EMBL" id="JAEAOA010001797">
    <property type="protein sequence ID" value="KAK3597617.1"/>
    <property type="molecule type" value="Genomic_DNA"/>
</dbReference>
<comment type="caution">
    <text evidence="1">The sequence shown here is derived from an EMBL/GenBank/DDBJ whole genome shotgun (WGS) entry which is preliminary data.</text>
</comment>
<accession>A0AAE0W239</accession>
<name>A0AAE0W239_9BIVA</name>
<proteinExistence type="predicted"/>
<protein>
    <submittedName>
        <fullName evidence="1">Uncharacterized protein</fullName>
    </submittedName>
</protein>
<dbReference type="Proteomes" id="UP001195483">
    <property type="component" value="Unassembled WGS sequence"/>
</dbReference>
<reference evidence="1" key="3">
    <citation type="submission" date="2023-05" db="EMBL/GenBank/DDBJ databases">
        <authorList>
            <person name="Smith C.H."/>
        </authorList>
    </citation>
    <scope>NUCLEOTIDE SEQUENCE</scope>
    <source>
        <strain evidence="1">CHS0354</strain>
        <tissue evidence="1">Mantle</tissue>
    </source>
</reference>
<gene>
    <name evidence="1" type="ORF">CHS0354_030167</name>
</gene>
<organism evidence="1 2">
    <name type="scientific">Potamilus streckersoni</name>
    <dbReference type="NCBI Taxonomy" id="2493646"/>
    <lineage>
        <taxon>Eukaryota</taxon>
        <taxon>Metazoa</taxon>
        <taxon>Spiralia</taxon>
        <taxon>Lophotrochozoa</taxon>
        <taxon>Mollusca</taxon>
        <taxon>Bivalvia</taxon>
        <taxon>Autobranchia</taxon>
        <taxon>Heteroconchia</taxon>
        <taxon>Palaeoheterodonta</taxon>
        <taxon>Unionida</taxon>
        <taxon>Unionoidea</taxon>
        <taxon>Unionidae</taxon>
        <taxon>Ambleminae</taxon>
        <taxon>Lampsilini</taxon>
        <taxon>Potamilus</taxon>
    </lineage>
</organism>
<evidence type="ECO:0000313" key="2">
    <source>
        <dbReference type="Proteomes" id="UP001195483"/>
    </source>
</evidence>
<dbReference type="AlphaFoldDB" id="A0AAE0W239"/>